<protein>
    <submittedName>
        <fullName evidence="1">Uncharacterized protein</fullName>
    </submittedName>
</protein>
<dbReference type="Proteomes" id="UP000259636">
    <property type="component" value="Chromosome"/>
</dbReference>
<gene>
    <name evidence="1" type="ORF">D0C37_09085</name>
</gene>
<sequence length="325" mass="35839">MPQLFLNEKSCESEAGPDAVNRAMTELVRAVLAIAGVDRPRTVLVAREPVNGLQIAPGHPIGKWSGLSHNRDLWRRLLQMQSKSPYRSVFPDGRDRHEIEHRHEGVPVEGLGAAALMAGMGVSLPVAACWAGARLTLVQEELVESADGDGDDGAFHSEVTEVTIPHVATREHVEEHLPWIREGAEAARRGELGAVRTGAELLKFAATGFPHLRFLPGAEDQLRRLNPLWVHAVCKRLTELERGVAAWDPDASPEGPAWGFKVTPEHQTRKREFCLFEDLDGTHRYFDTHVRFTPGAGRIHFRLLSEEKRVHVAHVGGKLGGRLGG</sequence>
<proteinExistence type="predicted"/>
<evidence type="ECO:0000313" key="2">
    <source>
        <dbReference type="Proteomes" id="UP000259636"/>
    </source>
</evidence>
<accession>A0A385DAK4</accession>
<name>A0A385DAK4_9ACTN</name>
<dbReference type="EMBL" id="CP031742">
    <property type="protein sequence ID" value="AXQ54737.1"/>
    <property type="molecule type" value="Genomic_DNA"/>
</dbReference>
<dbReference type="RefSeq" id="WP_030306339.1">
    <property type="nucleotide sequence ID" value="NZ_CP031742.1"/>
</dbReference>
<organism evidence="1 2">
    <name type="scientific">Streptomyces koyangensis</name>
    <dbReference type="NCBI Taxonomy" id="188770"/>
    <lineage>
        <taxon>Bacteria</taxon>
        <taxon>Bacillati</taxon>
        <taxon>Actinomycetota</taxon>
        <taxon>Actinomycetes</taxon>
        <taxon>Kitasatosporales</taxon>
        <taxon>Streptomycetaceae</taxon>
        <taxon>Streptomyces</taxon>
        <taxon>Streptomyces aurantiacus group</taxon>
    </lineage>
</organism>
<dbReference type="AlphaFoldDB" id="A0A385DAK4"/>
<dbReference type="KEGG" id="sky:D0C37_09085"/>
<reference evidence="1 2" key="1">
    <citation type="submission" date="2018-08" db="EMBL/GenBank/DDBJ databases">
        <authorList>
            <person name="Ferrada E.E."/>
            <person name="Latorre B.A."/>
        </authorList>
    </citation>
    <scope>NUCLEOTIDE SEQUENCE [LARGE SCALE GENOMIC DNA]</scope>
    <source>
        <strain evidence="1 2">VK-A60T</strain>
    </source>
</reference>
<evidence type="ECO:0000313" key="1">
    <source>
        <dbReference type="EMBL" id="AXQ54737.1"/>
    </source>
</evidence>
<dbReference type="GeneID" id="300114349"/>